<keyword evidence="8" id="KW-0863">Zinc-finger</keyword>
<dbReference type="InterPro" id="IPR050800">
    <property type="entry name" value="ARTD/PARP"/>
</dbReference>
<dbReference type="InterPro" id="IPR004102">
    <property type="entry name" value="Poly(ADP-ribose)pol_reg_dom"/>
</dbReference>
<keyword evidence="4" id="KW-0548">Nucleotidyltransferase</keyword>
<dbReference type="Gene3D" id="3.90.228.10">
    <property type="match status" value="1"/>
</dbReference>
<evidence type="ECO:0000256" key="15">
    <source>
        <dbReference type="RuleBase" id="RU362114"/>
    </source>
</evidence>
<dbReference type="Proteomes" id="UP001626550">
    <property type="component" value="Unassembled WGS sequence"/>
</dbReference>
<keyword evidence="9" id="KW-0862">Zinc</keyword>
<dbReference type="CDD" id="cd08003">
    <property type="entry name" value="WGR_PARP2_like"/>
    <property type="match status" value="1"/>
</dbReference>
<evidence type="ECO:0000256" key="13">
    <source>
        <dbReference type="ARBA" id="ARBA00024347"/>
    </source>
</evidence>
<keyword evidence="7" id="KW-0013">ADP-ribosylation</keyword>
<evidence type="ECO:0000256" key="11">
    <source>
        <dbReference type="ARBA" id="ARBA00023125"/>
    </source>
</evidence>
<feature type="domain" description="PARP catalytic" evidence="17">
    <location>
        <begin position="318"/>
        <end position="554"/>
    </location>
</feature>
<evidence type="ECO:0000259" key="17">
    <source>
        <dbReference type="PROSITE" id="PS51059"/>
    </source>
</evidence>
<dbReference type="GO" id="GO:0008270">
    <property type="term" value="F:zinc ion binding"/>
    <property type="evidence" value="ECO:0007669"/>
    <property type="project" value="UniProtKB-KW"/>
</dbReference>
<feature type="region of interest" description="Disordered" evidence="16">
    <location>
        <begin position="1"/>
        <end position="31"/>
    </location>
</feature>
<name>A0ABD2Q626_9PLAT</name>
<dbReference type="GO" id="GO:0006139">
    <property type="term" value="P:nucleobase-containing compound metabolic process"/>
    <property type="evidence" value="ECO:0007669"/>
    <property type="project" value="UniProtKB-ARBA"/>
</dbReference>
<keyword evidence="3 15" id="KW-0808">Transferase</keyword>
<dbReference type="Gene3D" id="2.20.140.10">
    <property type="entry name" value="WGR domain"/>
    <property type="match status" value="1"/>
</dbReference>
<dbReference type="FunFam" id="3.90.228.10:FF:000002">
    <property type="entry name" value="Poly [ADP-ribose] polymerase"/>
    <property type="match status" value="1"/>
</dbReference>
<evidence type="ECO:0000256" key="10">
    <source>
        <dbReference type="ARBA" id="ARBA00023027"/>
    </source>
</evidence>
<dbReference type="AlphaFoldDB" id="A0ABD2Q626"/>
<dbReference type="PROSITE" id="PS51060">
    <property type="entry name" value="PARP_ALPHA_HD"/>
    <property type="match status" value="1"/>
</dbReference>
<dbReference type="PROSITE" id="PS51059">
    <property type="entry name" value="PARP_CATALYTIC"/>
    <property type="match status" value="1"/>
</dbReference>
<evidence type="ECO:0000256" key="7">
    <source>
        <dbReference type="ARBA" id="ARBA00022765"/>
    </source>
</evidence>
<keyword evidence="21" id="KW-1185">Reference proteome</keyword>
<reference evidence="20 21" key="1">
    <citation type="submission" date="2024-11" db="EMBL/GenBank/DDBJ databases">
        <title>Adaptive evolution of stress response genes in parasites aligns with host niche diversity.</title>
        <authorList>
            <person name="Hahn C."/>
            <person name="Resl P."/>
        </authorList>
    </citation>
    <scope>NUCLEOTIDE SEQUENCE [LARGE SCALE GENOMIC DNA]</scope>
    <source>
        <strain evidence="20">EGGRZ-B1_66</strain>
        <tissue evidence="20">Body</tissue>
    </source>
</reference>
<dbReference type="Pfam" id="PF05406">
    <property type="entry name" value="WGR"/>
    <property type="match status" value="1"/>
</dbReference>
<evidence type="ECO:0000256" key="16">
    <source>
        <dbReference type="SAM" id="MobiDB-lite"/>
    </source>
</evidence>
<dbReference type="GO" id="GO:0005634">
    <property type="term" value="C:nucleus"/>
    <property type="evidence" value="ECO:0007669"/>
    <property type="project" value="UniProtKB-SubCell"/>
</dbReference>
<keyword evidence="11" id="KW-0238">DNA-binding</keyword>
<evidence type="ECO:0000256" key="3">
    <source>
        <dbReference type="ARBA" id="ARBA00022679"/>
    </source>
</evidence>
<dbReference type="PROSITE" id="PS51977">
    <property type="entry name" value="WGR"/>
    <property type="match status" value="1"/>
</dbReference>
<comment type="caution">
    <text evidence="20">The sequence shown here is derived from an EMBL/GenBank/DDBJ whole genome shotgun (WGS) entry which is preliminary data.</text>
</comment>
<dbReference type="InterPro" id="IPR008893">
    <property type="entry name" value="WGR_domain"/>
</dbReference>
<evidence type="ECO:0000313" key="20">
    <source>
        <dbReference type="EMBL" id="KAL3315024.1"/>
    </source>
</evidence>
<dbReference type="PANTHER" id="PTHR10459:SF60">
    <property type="entry name" value="POLY [ADP-RIBOSE] POLYMERASE 2"/>
    <property type="match status" value="1"/>
</dbReference>
<dbReference type="SUPFAM" id="SSF47587">
    <property type="entry name" value="Domain of poly(ADP-ribose) polymerase"/>
    <property type="match status" value="1"/>
</dbReference>
<evidence type="ECO:0000313" key="21">
    <source>
        <dbReference type="Proteomes" id="UP001626550"/>
    </source>
</evidence>
<evidence type="ECO:0000256" key="12">
    <source>
        <dbReference type="ARBA" id="ARBA00023242"/>
    </source>
</evidence>
<evidence type="ECO:0000259" key="18">
    <source>
        <dbReference type="PROSITE" id="PS51060"/>
    </source>
</evidence>
<comment type="subcellular location">
    <subcellularLocation>
        <location evidence="1">Nucleus</location>
    </subcellularLocation>
</comment>
<comment type="similarity">
    <text evidence="13">Belongs to the ARTD/PARP family.</text>
</comment>
<protein>
    <recommendedName>
        <fullName evidence="15">Poly [ADP-ribose] polymerase</fullName>
        <shortName evidence="15">PARP</shortName>
        <ecNumber evidence="15">2.4.2.-</ecNumber>
    </recommendedName>
</protein>
<feature type="domain" description="PARP alpha-helical" evidence="18">
    <location>
        <begin position="171"/>
        <end position="309"/>
    </location>
</feature>
<dbReference type="FunFam" id="2.20.140.10:FF:000001">
    <property type="entry name" value="Poly [ADP-ribose] polymerase"/>
    <property type="match status" value="1"/>
</dbReference>
<evidence type="ECO:0000256" key="14">
    <source>
        <dbReference type="ARBA" id="ARBA00033987"/>
    </source>
</evidence>
<evidence type="ECO:0000256" key="1">
    <source>
        <dbReference type="ARBA" id="ARBA00004123"/>
    </source>
</evidence>
<dbReference type="GO" id="GO:0016779">
    <property type="term" value="F:nucleotidyltransferase activity"/>
    <property type="evidence" value="ECO:0007669"/>
    <property type="project" value="UniProtKB-KW"/>
</dbReference>
<accession>A0ABD2Q626</accession>
<dbReference type="Pfam" id="PF00644">
    <property type="entry name" value="PARP"/>
    <property type="match status" value="1"/>
</dbReference>
<dbReference type="PANTHER" id="PTHR10459">
    <property type="entry name" value="DNA LIGASE"/>
    <property type="match status" value="1"/>
</dbReference>
<keyword evidence="2 15" id="KW-0328">Glycosyltransferase</keyword>
<dbReference type="EC" id="2.4.2.-" evidence="15"/>
<feature type="domain" description="WGR" evidence="19">
    <location>
        <begin position="48"/>
        <end position="144"/>
    </location>
</feature>
<keyword evidence="6" id="KW-0677">Repeat</keyword>
<dbReference type="SMART" id="SM00773">
    <property type="entry name" value="WGR"/>
    <property type="match status" value="1"/>
</dbReference>
<dbReference type="EMBL" id="JBJKFK010000845">
    <property type="protein sequence ID" value="KAL3315024.1"/>
    <property type="molecule type" value="Genomic_DNA"/>
</dbReference>
<keyword evidence="5" id="KW-0479">Metal-binding</keyword>
<dbReference type="InterPro" id="IPR036930">
    <property type="entry name" value="WGR_dom_sf"/>
</dbReference>
<evidence type="ECO:0000256" key="2">
    <source>
        <dbReference type="ARBA" id="ARBA00022676"/>
    </source>
</evidence>
<evidence type="ECO:0000256" key="6">
    <source>
        <dbReference type="ARBA" id="ARBA00022737"/>
    </source>
</evidence>
<dbReference type="Gene3D" id="1.20.142.10">
    <property type="entry name" value="Poly(ADP-ribose) polymerase, regulatory domain"/>
    <property type="match status" value="1"/>
</dbReference>
<dbReference type="InterPro" id="IPR036616">
    <property type="entry name" value="Poly(ADP-ribose)pol_reg_dom_sf"/>
</dbReference>
<dbReference type="Pfam" id="PF02877">
    <property type="entry name" value="PARP_reg"/>
    <property type="match status" value="1"/>
</dbReference>
<gene>
    <name evidence="20" type="primary">PARP2_1</name>
    <name evidence="20" type="ORF">Ciccas_006346</name>
</gene>
<keyword evidence="12" id="KW-0539">Nucleus</keyword>
<dbReference type="SUPFAM" id="SSF56399">
    <property type="entry name" value="ADP-ribosylation"/>
    <property type="match status" value="1"/>
</dbReference>
<dbReference type="InterPro" id="IPR012317">
    <property type="entry name" value="Poly(ADP-ribose)pol_cat_dom"/>
</dbReference>
<evidence type="ECO:0000256" key="5">
    <source>
        <dbReference type="ARBA" id="ARBA00022723"/>
    </source>
</evidence>
<evidence type="ECO:0000259" key="19">
    <source>
        <dbReference type="PROSITE" id="PS51977"/>
    </source>
</evidence>
<evidence type="ECO:0000256" key="9">
    <source>
        <dbReference type="ARBA" id="ARBA00022833"/>
    </source>
</evidence>
<dbReference type="GO" id="GO:0003950">
    <property type="term" value="F:NAD+ poly-ADP-ribosyltransferase activity"/>
    <property type="evidence" value="ECO:0007669"/>
    <property type="project" value="UniProtKB-UniRule"/>
</dbReference>
<evidence type="ECO:0000256" key="4">
    <source>
        <dbReference type="ARBA" id="ARBA00022695"/>
    </source>
</evidence>
<organism evidence="20 21">
    <name type="scientific">Cichlidogyrus casuarinus</name>
    <dbReference type="NCBI Taxonomy" id="1844966"/>
    <lineage>
        <taxon>Eukaryota</taxon>
        <taxon>Metazoa</taxon>
        <taxon>Spiralia</taxon>
        <taxon>Lophotrochozoa</taxon>
        <taxon>Platyhelminthes</taxon>
        <taxon>Monogenea</taxon>
        <taxon>Monopisthocotylea</taxon>
        <taxon>Dactylogyridea</taxon>
        <taxon>Ancyrocephalidae</taxon>
        <taxon>Cichlidogyrus</taxon>
    </lineage>
</organism>
<dbReference type="GO" id="GO:0003677">
    <property type="term" value="F:DNA binding"/>
    <property type="evidence" value="ECO:0007669"/>
    <property type="project" value="UniProtKB-KW"/>
</dbReference>
<dbReference type="FunFam" id="1.20.142.10:FF:000002">
    <property type="entry name" value="Poly [ADP-ribose] polymerase"/>
    <property type="match status" value="1"/>
</dbReference>
<keyword evidence="10 15" id="KW-0520">NAD</keyword>
<sequence>MKRKSTVPKTKDKDDSSAPVKKKIKKESPKKGVRKALVDSFCHAKIGKANVYVDGDVVYDVMLNQTNIGHNNNKYYLIQLLQDHVGNGFSVWFRWGRVGAPGQNKLETYSDVNMAKSSFMSKFKDKTKNDWNNRNSFVKVPGKYDLVEIDVDEEEEEEATDTRPKKVDDVPSKLEEQVKVLMNLICDVKRMEAQMAVLNYDAKKAPLGKLSKKQLQLGYESLKNISNLITEMDSNKKSKSGKKRVTENKTVSAATMKMLQEACSEFYTRIPHNFGMKLPPVIQTPQEVKEKLELLEALENIDFAMKVINKSSSENNEHPLDRNYKQLECDIKPLAPSNKTRKLVEKYIDLTHAPTHSIYKLQVLDVFEICKSKEEPRFKKELGNRMLLWHGSRLSNWMGILGKGLCIAPPEAPVNGYMFGKGIYFADACSKSANYVCATRDNDVGLLVLCEVALGELDERKHSCCKLPNEIAKGKDSVIGLGSMIPDKATWSKLDDGTVVPCGKIVKRDAPTDASNASSGMYAPGYSLLYNEYIVYDVAQVKMRYLVKTKFQFN</sequence>
<evidence type="ECO:0000256" key="8">
    <source>
        <dbReference type="ARBA" id="ARBA00022771"/>
    </source>
</evidence>
<proteinExistence type="inferred from homology"/>
<comment type="catalytic activity">
    <reaction evidence="14">
        <text>NAD(+) + (ADP-D-ribosyl)n-acceptor = nicotinamide + (ADP-D-ribosyl)n+1-acceptor + H(+).</text>
        <dbReference type="EC" id="2.4.2.30"/>
    </reaction>
</comment>
<dbReference type="SUPFAM" id="SSF142921">
    <property type="entry name" value="WGR domain-like"/>
    <property type="match status" value="1"/>
</dbReference>
<dbReference type="CDD" id="cd01437">
    <property type="entry name" value="parp_like"/>
    <property type="match status" value="1"/>
</dbReference>